<keyword evidence="4" id="KW-1185">Reference proteome</keyword>
<evidence type="ECO:0000256" key="1">
    <source>
        <dbReference type="ARBA" id="ARBA00023002"/>
    </source>
</evidence>
<dbReference type="Pfam" id="PF01266">
    <property type="entry name" value="DAO"/>
    <property type="match status" value="1"/>
</dbReference>
<sequence length="467" mass="50949">MNSITMRAPVVAATRDRSFWLQSIGADPVTAPLSGQHQCDIAIVGGGYAGLWTALRLREQDPKARITILEADFCGSGASGRNGGQVHSWFAEIDMLRDLVGDEDARMLCHATCDAIEELKVLQDSGIIDMDLRLDGWLWTASSLAQERAWDKALEICRKSAFNPFKTLNAHDIERRTGSSASYVGIVEERAGTVQPAKLALGLRKLAMAKGIVIHERSPVLEMVLGERPELKTPDGTLTANKVALTVNAWASAIPELHPYLYVVSSQLIVTAPAANILERIGWTDGASICDAQHHVLYYQRTTSDQVVFGRGTGGISFNDRIDARFNRGGDGGADNIRELHRVYPQLKDVPVLHDWSGPIDCTAQHLPVFDHLRSHPNVFYALGFNGTGIAQTPVAGRILASLILGRVDKWSGCGLVGIKNRTKLPPEPVRYLGAKIVRAAIRRKNDTEILNRVPGPITRLLASLAP</sequence>
<accession>A0A256G8N6</accession>
<feature type="domain" description="FAD dependent oxidoreductase" evidence="2">
    <location>
        <begin position="40"/>
        <end position="403"/>
    </location>
</feature>
<dbReference type="InterPro" id="IPR036188">
    <property type="entry name" value="FAD/NAD-bd_sf"/>
</dbReference>
<gene>
    <name evidence="3" type="ORF">CEV34_3422</name>
</gene>
<organism evidence="3 4">
    <name type="scientific">Brucella pseudogrignonensis</name>
    <dbReference type="NCBI Taxonomy" id="419475"/>
    <lineage>
        <taxon>Bacteria</taxon>
        <taxon>Pseudomonadati</taxon>
        <taxon>Pseudomonadota</taxon>
        <taxon>Alphaproteobacteria</taxon>
        <taxon>Hyphomicrobiales</taxon>
        <taxon>Brucellaceae</taxon>
        <taxon>Brucella/Ochrobactrum group</taxon>
        <taxon>Brucella</taxon>
    </lineage>
</organism>
<dbReference type="EMBL" id="NNRM01000039">
    <property type="protein sequence ID" value="OYR23418.1"/>
    <property type="molecule type" value="Genomic_DNA"/>
</dbReference>
<dbReference type="GO" id="GO:0016491">
    <property type="term" value="F:oxidoreductase activity"/>
    <property type="evidence" value="ECO:0007669"/>
    <property type="project" value="UniProtKB-KW"/>
</dbReference>
<reference evidence="3 4" key="1">
    <citation type="submission" date="2017-07" db="EMBL/GenBank/DDBJ databases">
        <title>Phylogenetic study on the rhizospheric bacterium Ochrobactrum sp. A44.</title>
        <authorList>
            <person name="Krzyzanowska D.M."/>
            <person name="Ossowicki A."/>
            <person name="Rajewska M."/>
            <person name="Maciag T."/>
            <person name="Kaczynski Z."/>
            <person name="Czerwicka M."/>
            <person name="Jafra S."/>
        </authorList>
    </citation>
    <scope>NUCLEOTIDE SEQUENCE [LARGE SCALE GENOMIC DNA]</scope>
    <source>
        <strain evidence="3 4">CCUG 30717</strain>
    </source>
</reference>
<dbReference type="GO" id="GO:0005737">
    <property type="term" value="C:cytoplasm"/>
    <property type="evidence" value="ECO:0007669"/>
    <property type="project" value="TreeGrafter"/>
</dbReference>
<proteinExistence type="predicted"/>
<name>A0A256G8N6_9HYPH</name>
<dbReference type="InterPro" id="IPR006076">
    <property type="entry name" value="FAD-dep_OxRdtase"/>
</dbReference>
<dbReference type="PANTHER" id="PTHR13847:SF285">
    <property type="entry name" value="FAD DEPENDENT OXIDOREDUCTASE DOMAIN-CONTAINING PROTEIN"/>
    <property type="match status" value="1"/>
</dbReference>
<dbReference type="PANTHER" id="PTHR13847">
    <property type="entry name" value="SARCOSINE DEHYDROGENASE-RELATED"/>
    <property type="match status" value="1"/>
</dbReference>
<protein>
    <submittedName>
        <fullName evidence="3">FAD dependent oxidoreductase family protein</fullName>
    </submittedName>
</protein>
<dbReference type="Proteomes" id="UP000216188">
    <property type="component" value="Unassembled WGS sequence"/>
</dbReference>
<evidence type="ECO:0000259" key="2">
    <source>
        <dbReference type="Pfam" id="PF01266"/>
    </source>
</evidence>
<dbReference type="Gene3D" id="3.50.50.60">
    <property type="entry name" value="FAD/NAD(P)-binding domain"/>
    <property type="match status" value="1"/>
</dbReference>
<evidence type="ECO:0000313" key="3">
    <source>
        <dbReference type="EMBL" id="OYR23418.1"/>
    </source>
</evidence>
<dbReference type="AlphaFoldDB" id="A0A256G8N6"/>
<dbReference type="RefSeq" id="WP_094544037.1">
    <property type="nucleotide sequence ID" value="NZ_JBHEEM010000005.1"/>
</dbReference>
<keyword evidence="1" id="KW-0560">Oxidoreductase</keyword>
<dbReference type="SUPFAM" id="SSF51905">
    <property type="entry name" value="FAD/NAD(P)-binding domain"/>
    <property type="match status" value="1"/>
</dbReference>
<evidence type="ECO:0000313" key="4">
    <source>
        <dbReference type="Proteomes" id="UP000216188"/>
    </source>
</evidence>
<comment type="caution">
    <text evidence="3">The sequence shown here is derived from an EMBL/GenBank/DDBJ whole genome shotgun (WGS) entry which is preliminary data.</text>
</comment>
<dbReference type="Gene3D" id="3.30.9.10">
    <property type="entry name" value="D-Amino Acid Oxidase, subunit A, domain 2"/>
    <property type="match status" value="1"/>
</dbReference>
<dbReference type="STRING" id="419475.A8A54_22970"/>